<reference evidence="1" key="1">
    <citation type="submission" date="2022-07" db="EMBL/GenBank/DDBJ databases">
        <title>Phylogenomic reconstructions and comparative analyses of Kickxellomycotina fungi.</title>
        <authorList>
            <person name="Reynolds N.K."/>
            <person name="Stajich J.E."/>
            <person name="Barry K."/>
            <person name="Grigoriev I.V."/>
            <person name="Crous P."/>
            <person name="Smith M.E."/>
        </authorList>
    </citation>
    <scope>NUCLEOTIDE SEQUENCE</scope>
    <source>
        <strain evidence="1">Benny 63K</strain>
    </source>
</reference>
<sequence length="335" mass="36035">MTAYKRKRVSNGASQDDELSAIAAHGAKLKADRIRMYLSDSDNNDREEEEGGEPDSKRARGLQRSKSDVYVDIHRRDTKSRVASPQLSTRNSSSKYTVTDTQAAMSSGLDLDSESNSDSGTSSDSDSSSEADHSSEDRGNQNQAPGRQHNTRLADTTPEPSAIETDQRDSDSGIDASETADDNTDNGDAATDDDNQSDCEEAQSTYPQPASKETVSGSSSESADNTEHSAATSRLRQRRQINYAVDLSFNDLDSFFEKPADQDKIDTKSRLRRGHNLRGQPADSNGESLVGANDDVASEGEASGADNGAGTSDNSDSKCANEDEAASQHDQQYVV</sequence>
<gene>
    <name evidence="1" type="ORF">LPJ66_003978</name>
</gene>
<name>A0ACC1IJY8_9FUNG</name>
<proteinExistence type="predicted"/>
<dbReference type="EMBL" id="JANBPG010000445">
    <property type="protein sequence ID" value="KAJ1896455.1"/>
    <property type="molecule type" value="Genomic_DNA"/>
</dbReference>
<dbReference type="Proteomes" id="UP001150581">
    <property type="component" value="Unassembled WGS sequence"/>
</dbReference>
<accession>A0ACC1IJY8</accession>
<protein>
    <submittedName>
        <fullName evidence="1">Uncharacterized protein</fullName>
    </submittedName>
</protein>
<comment type="caution">
    <text evidence="1">The sequence shown here is derived from an EMBL/GenBank/DDBJ whole genome shotgun (WGS) entry which is preliminary data.</text>
</comment>
<evidence type="ECO:0000313" key="2">
    <source>
        <dbReference type="Proteomes" id="UP001150581"/>
    </source>
</evidence>
<organism evidence="1 2">
    <name type="scientific">Kickxella alabastrina</name>
    <dbReference type="NCBI Taxonomy" id="61397"/>
    <lineage>
        <taxon>Eukaryota</taxon>
        <taxon>Fungi</taxon>
        <taxon>Fungi incertae sedis</taxon>
        <taxon>Zoopagomycota</taxon>
        <taxon>Kickxellomycotina</taxon>
        <taxon>Kickxellomycetes</taxon>
        <taxon>Kickxellales</taxon>
        <taxon>Kickxellaceae</taxon>
        <taxon>Kickxella</taxon>
    </lineage>
</organism>
<keyword evidence="2" id="KW-1185">Reference proteome</keyword>
<evidence type="ECO:0000313" key="1">
    <source>
        <dbReference type="EMBL" id="KAJ1896455.1"/>
    </source>
</evidence>